<organism evidence="2 3">
    <name type="scientific">Gregarina niphandrodes</name>
    <name type="common">Septate eugregarine</name>
    <dbReference type="NCBI Taxonomy" id="110365"/>
    <lineage>
        <taxon>Eukaryota</taxon>
        <taxon>Sar</taxon>
        <taxon>Alveolata</taxon>
        <taxon>Apicomplexa</taxon>
        <taxon>Conoidasida</taxon>
        <taxon>Gregarinasina</taxon>
        <taxon>Eugregarinorida</taxon>
        <taxon>Gregarinidae</taxon>
        <taxon>Gregarina</taxon>
    </lineage>
</organism>
<name>A0A023BB39_GRENI</name>
<proteinExistence type="predicted"/>
<dbReference type="VEuPathDB" id="CryptoDB:GNI_032770"/>
<feature type="non-terminal residue" evidence="2">
    <location>
        <position position="1"/>
    </location>
</feature>
<dbReference type="GeneID" id="22911323"/>
<evidence type="ECO:0000313" key="3">
    <source>
        <dbReference type="Proteomes" id="UP000019763"/>
    </source>
</evidence>
<dbReference type="AlphaFoldDB" id="A0A023BB39"/>
<dbReference type="Proteomes" id="UP000019763">
    <property type="component" value="Unassembled WGS sequence"/>
</dbReference>
<dbReference type="InterPro" id="IPR036427">
    <property type="entry name" value="Bromodomain-like_sf"/>
</dbReference>
<keyword evidence="1" id="KW-0103">Bromodomain</keyword>
<evidence type="ECO:0000256" key="1">
    <source>
        <dbReference type="ARBA" id="ARBA00023117"/>
    </source>
</evidence>
<sequence length="55" mass="6311">LIHNNCFAYNPDGHWIRPLAEQLVEAIQAKLKFMRFWLQEVEKHIPPASSPPATG</sequence>
<protein>
    <submittedName>
        <fullName evidence="2">Uncharacterized protein</fullName>
    </submittedName>
</protein>
<dbReference type="EMBL" id="AFNH02000250">
    <property type="protein sequence ID" value="EZG78734.1"/>
    <property type="molecule type" value="Genomic_DNA"/>
</dbReference>
<keyword evidence="3" id="KW-1185">Reference proteome</keyword>
<gene>
    <name evidence="2" type="ORF">GNI_032770</name>
</gene>
<evidence type="ECO:0000313" key="2">
    <source>
        <dbReference type="EMBL" id="EZG78734.1"/>
    </source>
</evidence>
<reference evidence="2" key="1">
    <citation type="submission" date="2013-12" db="EMBL/GenBank/DDBJ databases">
        <authorList>
            <person name="Omoto C.K."/>
            <person name="Sibley D."/>
            <person name="Venepally P."/>
            <person name="Hadjithomas M."/>
            <person name="Karamycheva S."/>
            <person name="Brunk B."/>
            <person name="Roos D."/>
            <person name="Caler E."/>
            <person name="Lorenzi H."/>
        </authorList>
    </citation>
    <scope>NUCLEOTIDE SEQUENCE</scope>
</reference>
<accession>A0A023BB39</accession>
<dbReference type="SUPFAM" id="SSF47370">
    <property type="entry name" value="Bromodomain"/>
    <property type="match status" value="1"/>
</dbReference>
<comment type="caution">
    <text evidence="2">The sequence shown here is derived from an EMBL/GenBank/DDBJ whole genome shotgun (WGS) entry which is preliminary data.</text>
</comment>
<dbReference type="RefSeq" id="XP_011129203.1">
    <property type="nucleotide sequence ID" value="XM_011130901.1"/>
</dbReference>
<dbReference type="Gene3D" id="1.20.920.10">
    <property type="entry name" value="Bromodomain-like"/>
    <property type="match status" value="1"/>
</dbReference>